<dbReference type="EMBL" id="JAFJZO010000032">
    <property type="protein sequence ID" value="KAG5496260.1"/>
    <property type="molecule type" value="Genomic_DNA"/>
</dbReference>
<dbReference type="KEGG" id="phet:94288663"/>
<proteinExistence type="predicted"/>
<protein>
    <recommendedName>
        <fullName evidence="4">DUF4200 domain-containing protein</fullName>
    </recommendedName>
</protein>
<evidence type="ECO:0000256" key="1">
    <source>
        <dbReference type="ARBA" id="ARBA00023054"/>
    </source>
</evidence>
<feature type="coiled-coil region" evidence="2">
    <location>
        <begin position="117"/>
        <end position="151"/>
    </location>
</feature>
<dbReference type="OrthoDB" id="10264063at2759"/>
<dbReference type="InterPro" id="IPR051147">
    <property type="entry name" value="CFAP_domain-containing"/>
</dbReference>
<evidence type="ECO:0000313" key="5">
    <source>
        <dbReference type="EMBL" id="KAG5496260.1"/>
    </source>
</evidence>
<feature type="region of interest" description="Disordered" evidence="3">
    <location>
        <begin position="525"/>
        <end position="600"/>
    </location>
</feature>
<feature type="region of interest" description="Disordered" evidence="3">
    <location>
        <begin position="450"/>
        <end position="481"/>
    </location>
</feature>
<reference evidence="5 6" key="1">
    <citation type="submission" date="2021-02" db="EMBL/GenBank/DDBJ databases">
        <title>Porcisia hertigi Genome sequencing and assembly.</title>
        <authorList>
            <person name="Almutairi H."/>
            <person name="Gatherer D."/>
        </authorList>
    </citation>
    <scope>NUCLEOTIDE SEQUENCE [LARGE SCALE GENOMIC DNA]</scope>
    <source>
        <strain evidence="5 6">C119</strain>
    </source>
</reference>
<dbReference type="PANTHER" id="PTHR21683:SF3">
    <property type="entry name" value="CILIA AND FLAGELLA ASSOCIATED PROTEIN 100"/>
    <property type="match status" value="1"/>
</dbReference>
<evidence type="ECO:0000256" key="2">
    <source>
        <dbReference type="SAM" id="Coils"/>
    </source>
</evidence>
<dbReference type="InterPro" id="IPR025252">
    <property type="entry name" value="DUF4200"/>
</dbReference>
<gene>
    <name evidence="5" type="ORF">JKF63_02561</name>
</gene>
<dbReference type="AlphaFoldDB" id="A0A836I475"/>
<evidence type="ECO:0000313" key="6">
    <source>
        <dbReference type="Proteomes" id="UP000674318"/>
    </source>
</evidence>
<dbReference type="Pfam" id="PF13863">
    <property type="entry name" value="DUF4200"/>
    <property type="match status" value="1"/>
</dbReference>
<dbReference type="Proteomes" id="UP000674318">
    <property type="component" value="Chromosome 32"/>
</dbReference>
<name>A0A836I475_9TRYP</name>
<evidence type="ECO:0000256" key="3">
    <source>
        <dbReference type="SAM" id="MobiDB-lite"/>
    </source>
</evidence>
<evidence type="ECO:0000259" key="4">
    <source>
        <dbReference type="Pfam" id="PF13863"/>
    </source>
</evidence>
<keyword evidence="1 2" id="KW-0175">Coiled coil</keyword>
<dbReference type="GO" id="GO:0005856">
    <property type="term" value="C:cytoskeleton"/>
    <property type="evidence" value="ECO:0007669"/>
    <property type="project" value="UniProtKB-ARBA"/>
</dbReference>
<dbReference type="GeneID" id="94288663"/>
<feature type="compositionally biased region" description="Low complexity" evidence="3">
    <location>
        <begin position="563"/>
        <end position="582"/>
    </location>
</feature>
<dbReference type="PANTHER" id="PTHR21683">
    <property type="entry name" value="COILED-COIL DOMAIN-CONTAINING PROTEIN 42 LIKE-2-LIKE-RELATED"/>
    <property type="match status" value="1"/>
</dbReference>
<dbReference type="RefSeq" id="XP_067754743.1">
    <property type="nucleotide sequence ID" value="XM_067898586.1"/>
</dbReference>
<accession>A0A836I475</accession>
<feature type="domain" description="DUF4200" evidence="4">
    <location>
        <begin position="103"/>
        <end position="220"/>
    </location>
</feature>
<organism evidence="5 6">
    <name type="scientific">Porcisia hertigi</name>
    <dbReference type="NCBI Taxonomy" id="2761500"/>
    <lineage>
        <taxon>Eukaryota</taxon>
        <taxon>Discoba</taxon>
        <taxon>Euglenozoa</taxon>
        <taxon>Kinetoplastea</taxon>
        <taxon>Metakinetoplastina</taxon>
        <taxon>Trypanosomatida</taxon>
        <taxon>Trypanosomatidae</taxon>
        <taxon>Leishmaniinae</taxon>
        <taxon>Porcisia</taxon>
    </lineage>
</organism>
<sequence>MKQHAAVNPFNAPHGVDAQFESACVTKEVLQEIRNGDASMAGDLVALAPRSCRAFRSGASATDTLDGTAVASTLSNTAAPSAKRGGRAGYAVDAYETLSTSEFVRQKREVGLVRMSLTTKKAEIRRLEERIDRAESRLRQQQEQLTNTREKFDNFLKFSNLEQDAAVRRADNEARAKLAKTVEIKKLSALISHGEAEARKMQLQIENCLSYKEFLESLSKPQWFYDVLIDLRIQDMTEKILLDAEEVYQVQSAALTAKEAARAEAALQAALEAEREKASGSKWRRSSVAAATQWKAGQRVSITAPVKGDEPEVVPLERQLEELYSSIEEKARVDIAAASATIRAEVSAMTLAAVKEELHTGYDEKRLPLCFATVDDLLEVFINVEEGNLFLIQNCHELEEELEGVTMGFAMEREEMNAMVEQRTAQLEALTNSVAEAQKKLQALDERLEALEPHGKQQRNTTEGPNTKAPKRVTAGASATGSVWDVGDGNLVVNMSPEELKKKVEGSIVYIFNLLRAGDHQVKLTANNPNTRKTTEGGEASVSGGLGRSHRSSKEKEQGPSLLSTGASGTKKTSTVSSLTGPQSPPGAPPKPKSKAAGAKIAGNAANQLQQQQDVSMGPVEMLTIIENKLEEYHRYLSDPENHVELSLMQAVMKQSDKQRRYQARIVHLANQEKEQEERIRRALERSQAPIIHKAGKPVRPRSFFTKPLDEKSARKGDRAVAAVNGSNGTIDWDEDGAEFFM</sequence>
<comment type="caution">
    <text evidence="5">The sequence shown here is derived from an EMBL/GenBank/DDBJ whole genome shotgun (WGS) entry which is preliminary data.</text>
</comment>
<keyword evidence="6" id="KW-1185">Reference proteome</keyword>